<feature type="transmembrane region" description="Helical" evidence="1">
    <location>
        <begin position="68"/>
        <end position="92"/>
    </location>
</feature>
<evidence type="ECO:0000256" key="1">
    <source>
        <dbReference type="SAM" id="Phobius"/>
    </source>
</evidence>
<evidence type="ECO:0000313" key="2">
    <source>
        <dbReference type="EMBL" id="PWU66855.1"/>
    </source>
</evidence>
<dbReference type="PANTHER" id="PTHR43471">
    <property type="entry name" value="ABC TRANSPORTER PERMEASE"/>
    <property type="match status" value="1"/>
</dbReference>
<dbReference type="AlphaFoldDB" id="A0A317KTU2"/>
<organism evidence="2 3">
    <name type="scientific">Gracilibacillus dipsosauri</name>
    <dbReference type="NCBI Taxonomy" id="178340"/>
    <lineage>
        <taxon>Bacteria</taxon>
        <taxon>Bacillati</taxon>
        <taxon>Bacillota</taxon>
        <taxon>Bacilli</taxon>
        <taxon>Bacillales</taxon>
        <taxon>Bacillaceae</taxon>
        <taxon>Gracilibacillus</taxon>
    </lineage>
</organism>
<proteinExistence type="predicted"/>
<dbReference type="GO" id="GO:0140359">
    <property type="term" value="F:ABC-type transporter activity"/>
    <property type="evidence" value="ECO:0007669"/>
    <property type="project" value="InterPro"/>
</dbReference>
<feature type="transmembrane region" description="Helical" evidence="1">
    <location>
        <begin position="20"/>
        <end position="41"/>
    </location>
</feature>
<protein>
    <submittedName>
        <fullName evidence="2">ABC transporter permease</fullName>
    </submittedName>
</protein>
<feature type="transmembrane region" description="Helical" evidence="1">
    <location>
        <begin position="229"/>
        <end position="251"/>
    </location>
</feature>
<keyword evidence="1" id="KW-0812">Transmembrane</keyword>
<dbReference type="Proteomes" id="UP000245624">
    <property type="component" value="Unassembled WGS sequence"/>
</dbReference>
<keyword evidence="1" id="KW-1133">Transmembrane helix</keyword>
<name>A0A317KTU2_9BACI</name>
<feature type="transmembrane region" description="Helical" evidence="1">
    <location>
        <begin position="152"/>
        <end position="174"/>
    </location>
</feature>
<keyword evidence="3" id="KW-1185">Reference proteome</keyword>
<dbReference type="EMBL" id="QGTD01000020">
    <property type="protein sequence ID" value="PWU66855.1"/>
    <property type="molecule type" value="Genomic_DNA"/>
</dbReference>
<evidence type="ECO:0000313" key="3">
    <source>
        <dbReference type="Proteomes" id="UP000245624"/>
    </source>
</evidence>
<comment type="caution">
    <text evidence="2">The sequence shown here is derived from an EMBL/GenBank/DDBJ whole genome shotgun (WGS) entry which is preliminary data.</text>
</comment>
<accession>A0A317KTU2</accession>
<keyword evidence="1" id="KW-0472">Membrane</keyword>
<feature type="transmembrane region" description="Helical" evidence="1">
    <location>
        <begin position="122"/>
        <end position="140"/>
    </location>
</feature>
<reference evidence="2 3" key="1">
    <citation type="submission" date="2018-05" db="EMBL/GenBank/DDBJ databases">
        <title>Genomic analysis of Gracilibacillus dipsosauri DD1 reveals novel features of a salt-tolerant amylase.</title>
        <authorList>
            <person name="Deutch C.E."/>
            <person name="Yang S."/>
        </authorList>
    </citation>
    <scope>NUCLEOTIDE SEQUENCE [LARGE SCALE GENOMIC DNA]</scope>
    <source>
        <strain evidence="2 3">DD1</strain>
    </source>
</reference>
<dbReference type="GO" id="GO:0005886">
    <property type="term" value="C:plasma membrane"/>
    <property type="evidence" value="ECO:0007669"/>
    <property type="project" value="UniProtKB-SubCell"/>
</dbReference>
<sequence length="258" mass="29542">MQWKTIFMKELLEDWRSYKWIWVPLVFILFCIMDPLSTYYLPQIIQAVGGLPDGAVIDIPETEPEMAIMMSLTQMSMLGVLVVIAITMGVIAGERKSGVAELILVKPVRYVTYILAKWSAKLLLVFVSYLVGMLASWYYVNLLFGEITIIEFFSLFLFYFVWLIFVVTLTVFYNTMMKVPGLVLTSTVITIMAMSVLNQIFSFRLPWLPNSISEHITTMLTEGSIPNELWMASAITLGLSLILLLFSRYIFQTKEMAE</sequence>
<dbReference type="Pfam" id="PF12679">
    <property type="entry name" value="ABC2_membrane_2"/>
    <property type="match status" value="1"/>
</dbReference>
<gene>
    <name evidence="2" type="ORF">DLJ74_18500</name>
</gene>
<feature type="transmembrane region" description="Helical" evidence="1">
    <location>
        <begin position="181"/>
        <end position="201"/>
    </location>
</feature>
<dbReference type="RefSeq" id="WP_054861552.1">
    <property type="nucleotide sequence ID" value="NZ_QGTD01000020.1"/>
</dbReference>
<dbReference type="OrthoDB" id="4187110at2"/>